<dbReference type="InterPro" id="IPR029014">
    <property type="entry name" value="NiFe-Hase_large"/>
</dbReference>
<dbReference type="Pfam" id="PF00346">
    <property type="entry name" value="Complex1_49kDa"/>
    <property type="match status" value="2"/>
</dbReference>
<dbReference type="Gene3D" id="1.10.645.10">
    <property type="entry name" value="Cytochrome-c3 Hydrogenase, chain B"/>
    <property type="match status" value="1"/>
</dbReference>
<gene>
    <name evidence="4" type="ORF">ABH15_11235</name>
</gene>
<dbReference type="PANTHER" id="PTHR43485:SF1">
    <property type="entry name" value="FORMATE HYDROGENLYASE SUBUNIT 5-RELATED"/>
    <property type="match status" value="1"/>
</dbReference>
<dbReference type="InterPro" id="IPR052197">
    <property type="entry name" value="ComplexI_49kDa-like"/>
</dbReference>
<keyword evidence="2" id="KW-0533">Nickel</keyword>
<dbReference type="Proteomes" id="UP000290932">
    <property type="component" value="Unassembled WGS sequence"/>
</dbReference>
<keyword evidence="5" id="KW-1185">Reference proteome</keyword>
<dbReference type="EMBL" id="LHQS01000003">
    <property type="protein sequence ID" value="RXE55330.1"/>
    <property type="molecule type" value="Genomic_DNA"/>
</dbReference>
<evidence type="ECO:0000259" key="3">
    <source>
        <dbReference type="Pfam" id="PF00346"/>
    </source>
</evidence>
<evidence type="ECO:0000256" key="2">
    <source>
        <dbReference type="PIRSR" id="PIRSR601501-1"/>
    </source>
</evidence>
<sequence length="363" mass="40585">MKKTVDVSIPLGPMHPCWKEPVRLKCETSGERVLRTEVELGYMKKGIERIMRGRPWQEVMFLAERVCGICSVVHNMVFIEAMEGISGIEVPPRAAYLRVVVNELDRIASHILANFSYCYTIEHETLAMYLLNVRETVLDNLERITGSRINTAYMIPGGVRFDISDEDKAALLADLAKVEADMKRYVSMFETGPLIALRSKGIGVMTRERAIEAHTVGPTARASGVPECDRRLRHPTYRQLGFEPISRTEGDNFARNMVRYQEVFQSIDLIRQCVDRLPEGGSIRGGGVCSAGEIVYQGEAPRGELTYSITSDEYGRIVDITIRTPSIMNIEACAHHMITDATSIADVTSTFISSDPCIACNER</sequence>
<accession>A0A498GZS0</accession>
<comment type="caution">
    <text evidence="4">The sequence shown here is derived from an EMBL/GenBank/DDBJ whole genome shotgun (WGS) entry which is preliminary data.</text>
</comment>
<dbReference type="GO" id="GO:0048038">
    <property type="term" value="F:quinone binding"/>
    <property type="evidence" value="ECO:0007669"/>
    <property type="project" value="InterPro"/>
</dbReference>
<dbReference type="Pfam" id="PF00374">
    <property type="entry name" value="NiFeSe_Hases"/>
    <property type="match status" value="1"/>
</dbReference>
<feature type="binding site" evidence="2">
    <location>
        <position position="322"/>
    </location>
    <ligand>
        <name>Mg(2+)</name>
        <dbReference type="ChEBI" id="CHEBI:18420"/>
    </ligand>
</feature>
<evidence type="ECO:0000313" key="4">
    <source>
        <dbReference type="EMBL" id="RXE55330.1"/>
    </source>
</evidence>
<feature type="binding site" evidence="2">
    <location>
        <position position="48"/>
    </location>
    <ligand>
        <name>Mg(2+)</name>
        <dbReference type="ChEBI" id="CHEBI:18420"/>
    </ligand>
</feature>
<dbReference type="InterPro" id="IPR001135">
    <property type="entry name" value="NADH_Q_OxRdtase_suD"/>
</dbReference>
<feature type="domain" description="NADH-quinone oxidoreductase subunit D" evidence="3">
    <location>
        <begin position="289"/>
        <end position="363"/>
    </location>
</feature>
<evidence type="ECO:0000256" key="1">
    <source>
        <dbReference type="ARBA" id="ARBA00023002"/>
    </source>
</evidence>
<protein>
    <recommendedName>
        <fullName evidence="3">NADH-quinone oxidoreductase subunit D domain-containing protein</fullName>
    </recommendedName>
</protein>
<dbReference type="OrthoDB" id="43567at2157"/>
<dbReference type="SUPFAM" id="SSF56762">
    <property type="entry name" value="HydB/Nqo4-like"/>
    <property type="match status" value="1"/>
</dbReference>
<dbReference type="GO" id="GO:0016651">
    <property type="term" value="F:oxidoreductase activity, acting on NAD(P)H"/>
    <property type="evidence" value="ECO:0007669"/>
    <property type="project" value="InterPro"/>
</dbReference>
<comment type="cofactor">
    <cofactor evidence="2">
        <name>Ni(2+)</name>
        <dbReference type="ChEBI" id="CHEBI:49786"/>
    </cofactor>
</comment>
<reference evidence="4 5" key="1">
    <citation type="journal article" date="2015" name="Int. J. Syst. Evol. Microbiol.">
        <title>Methanoculleus taiwanensis sp. nov., a methanogen isolated from deep marine sediment at the deformation front area near Taiwan.</title>
        <authorList>
            <person name="Weng C.Y."/>
            <person name="Chen S.C."/>
            <person name="Lai M.C."/>
            <person name="Wu S.Y."/>
            <person name="Lin S."/>
            <person name="Yang T.F."/>
            <person name="Chen P.C."/>
        </authorList>
    </citation>
    <scope>NUCLEOTIDE SEQUENCE [LARGE SCALE GENOMIC DNA]</scope>
    <source>
        <strain evidence="4 5">CYW4</strain>
    </source>
</reference>
<keyword evidence="2" id="KW-0479">Metal-binding</keyword>
<dbReference type="GO" id="GO:0051287">
    <property type="term" value="F:NAD binding"/>
    <property type="evidence" value="ECO:0007669"/>
    <property type="project" value="InterPro"/>
</dbReference>
<feature type="binding site" evidence="2">
    <location>
        <position position="70"/>
    </location>
    <ligand>
        <name>Ni(2+)</name>
        <dbReference type="ChEBI" id="CHEBI:49786"/>
    </ligand>
</feature>
<name>A0A498GZS0_9EURY</name>
<dbReference type="InterPro" id="IPR001501">
    <property type="entry name" value="Ni-dep_hyd_lsu"/>
</dbReference>
<dbReference type="PANTHER" id="PTHR43485">
    <property type="entry name" value="HYDROGENASE-4 COMPONENT G"/>
    <property type="match status" value="1"/>
</dbReference>
<keyword evidence="1" id="KW-0560">Oxidoreductase</keyword>
<dbReference type="AlphaFoldDB" id="A0A498GZS0"/>
<feature type="binding site" evidence="2">
    <location>
        <position position="67"/>
    </location>
    <ligand>
        <name>Ni(2+)</name>
        <dbReference type="ChEBI" id="CHEBI:49786"/>
    </ligand>
</feature>
<keyword evidence="2" id="KW-0408">Iron</keyword>
<keyword evidence="2" id="KW-0460">Magnesium</keyword>
<feature type="binding site" evidence="2">
    <location>
        <position position="360"/>
    </location>
    <ligand>
        <name>Fe cation</name>
        <dbReference type="ChEBI" id="CHEBI:24875"/>
    </ligand>
</feature>
<dbReference type="GO" id="GO:0016151">
    <property type="term" value="F:nickel cation binding"/>
    <property type="evidence" value="ECO:0007669"/>
    <property type="project" value="InterPro"/>
</dbReference>
<proteinExistence type="predicted"/>
<evidence type="ECO:0000313" key="5">
    <source>
        <dbReference type="Proteomes" id="UP000290932"/>
    </source>
</evidence>
<feature type="binding site" evidence="2">
    <location>
        <position position="357"/>
    </location>
    <ligand>
        <name>Ni(2+)</name>
        <dbReference type="ChEBI" id="CHEBI:49786"/>
    </ligand>
</feature>
<feature type="domain" description="NADH-quinone oxidoreductase subunit D" evidence="3">
    <location>
        <begin position="124"/>
        <end position="281"/>
    </location>
</feature>
<dbReference type="RefSeq" id="WP_128694499.1">
    <property type="nucleotide sequence ID" value="NZ_LHQS01000003.1"/>
</dbReference>
<feature type="binding site" evidence="2">
    <location>
        <position position="70"/>
    </location>
    <ligand>
        <name>Fe cation</name>
        <dbReference type="ChEBI" id="CHEBI:24875"/>
    </ligand>
</feature>
<organism evidence="4 5">
    <name type="scientific">Methanoculleus taiwanensis</name>
    <dbReference type="NCBI Taxonomy" id="1550565"/>
    <lineage>
        <taxon>Archaea</taxon>
        <taxon>Methanobacteriati</taxon>
        <taxon>Methanobacteriota</taxon>
        <taxon>Stenosarchaea group</taxon>
        <taxon>Methanomicrobia</taxon>
        <taxon>Methanomicrobiales</taxon>
        <taxon>Methanomicrobiaceae</taxon>
        <taxon>Methanoculleus</taxon>
    </lineage>
</organism>
<comment type="cofactor">
    <cofactor evidence="2">
        <name>Fe cation</name>
        <dbReference type="ChEBI" id="CHEBI:24875"/>
    </cofactor>
</comment>